<dbReference type="AlphaFoldDB" id="A0A9P1CQ79"/>
<feature type="coiled-coil region" evidence="1">
    <location>
        <begin position="408"/>
        <end position="442"/>
    </location>
</feature>
<gene>
    <name evidence="3" type="ORF">C1SCF055_LOCUS22295</name>
</gene>
<evidence type="ECO:0000313" key="4">
    <source>
        <dbReference type="EMBL" id="CAL1149144.1"/>
    </source>
</evidence>
<evidence type="ECO:0000256" key="1">
    <source>
        <dbReference type="SAM" id="Coils"/>
    </source>
</evidence>
<reference evidence="4" key="2">
    <citation type="submission" date="2024-04" db="EMBL/GenBank/DDBJ databases">
        <authorList>
            <person name="Chen Y."/>
            <person name="Shah S."/>
            <person name="Dougan E. K."/>
            <person name="Thang M."/>
            <person name="Chan C."/>
        </authorList>
    </citation>
    <scope>NUCLEOTIDE SEQUENCE [LARGE SCALE GENOMIC DNA]</scope>
</reference>
<feature type="compositionally biased region" description="Basic and acidic residues" evidence="2">
    <location>
        <begin position="148"/>
        <end position="190"/>
    </location>
</feature>
<evidence type="ECO:0000313" key="3">
    <source>
        <dbReference type="EMBL" id="CAI3995769.1"/>
    </source>
</evidence>
<name>A0A9P1CQ79_9DINO</name>
<feature type="region of interest" description="Disordered" evidence="2">
    <location>
        <begin position="1"/>
        <end position="258"/>
    </location>
</feature>
<dbReference type="EMBL" id="CAMXCT020002113">
    <property type="protein sequence ID" value="CAL1149144.1"/>
    <property type="molecule type" value="Genomic_DNA"/>
</dbReference>
<sequence length="1012" mass="112106">MGGKEKTNAKIKKVKKDHLKAPAASRKAAQTESGSKSHKPKDKAQKTSQGKQDTRANHPVFRKAEAKKAEKLLREEKSAARTAAVGDKSAKKNKERKSAQSEAKKETSKQAKPQTKLVEQQDGKNTSVAAGKRKEKETDASKKKKEGKKAPKEDKSGKKEKVPKEAKQAENEGKVKRREQAEEKDEDQKKEPRKKSRPNTSMEAEKKKEEEKVETVPRKSALRKPAASEATPTASSPAASTQGLTTPPATTGFSPPVAAASFEDWEMIARKDGKTLDEFMSEVSQEKLTEILEAKMNHLVSQQKEETHDSAEEDEPQERGLVAEEESQDAEEDEGGEEEEAERDQEVSDCCGSSTDTSDLESESEKGDEDQSDTESALGTMTEEKAEQLVQAAFGDLLGPESVASDSKKAEAAKQAAIENALKKQEEQREKARADLAQATSTSHKPQWDKFSRQCLGSKFPVSLAQNFVRDKTDLFRAWLMNDEDWTKTEVHFERKAESKHTSRNAREGMKARDIYLKYPNKDKADALIDRLYKAGMYHYDPDFPSDKEEIYYYCNHGNKLINDEITSDSTAVKGIDKGNQGLVEVLTVEGGPLAAGALPAPKAGSPEGQKALLESLAGGLQAAPKKKAKKEGTQVEEAAPKSFVEILNDKMEECLKKAAEGRKFGVALSSLKYSGDLAKEMLGFSDKLEHVFTKMQEMRNQGIEDESRYEKYFAILAEKFAWYTKAEAAAKGLQQGLTTKPKKRPKGKAQPKPESRAPEPEINLDGQASCSRGANAGPAVPGRMMSSFALLLVHSKATCPGGMVGSGRAHVAEVADMARANVADDIPSEALHCFASLGLVPLAIHMVWPLQRGALARLCVVSGQSFPVRPLLMGGEDGFCSLIAMTHWHLHSAIYTMDHAGLLFEEEEAQDCSRHLQLHLIAWQHLSRRCLEQNLLLYRLRPKHHSVDHIQMDVVRTKLNPARVSSCFQEESFLGYIKRIGVRCHASNMLLRLLQRYILYLSLRWKDSRVK</sequence>
<feature type="compositionally biased region" description="Basic and acidic residues" evidence="2">
    <location>
        <begin position="132"/>
        <end position="141"/>
    </location>
</feature>
<feature type="compositionally biased region" description="Basic and acidic residues" evidence="2">
    <location>
        <begin position="203"/>
        <end position="217"/>
    </location>
</feature>
<feature type="compositionally biased region" description="Basic and acidic residues" evidence="2">
    <location>
        <begin position="52"/>
        <end position="79"/>
    </location>
</feature>
<proteinExistence type="predicted"/>
<reference evidence="3" key="1">
    <citation type="submission" date="2022-10" db="EMBL/GenBank/DDBJ databases">
        <authorList>
            <person name="Chen Y."/>
            <person name="Dougan E. K."/>
            <person name="Chan C."/>
            <person name="Rhodes N."/>
            <person name="Thang M."/>
        </authorList>
    </citation>
    <scope>NUCLEOTIDE SEQUENCE</scope>
</reference>
<comment type="caution">
    <text evidence="3">The sequence shown here is derived from an EMBL/GenBank/DDBJ whole genome shotgun (WGS) entry which is preliminary data.</text>
</comment>
<keyword evidence="5" id="KW-1185">Reference proteome</keyword>
<feature type="compositionally biased region" description="Basic residues" evidence="2">
    <location>
        <begin position="741"/>
        <end position="750"/>
    </location>
</feature>
<dbReference type="Proteomes" id="UP001152797">
    <property type="component" value="Unassembled WGS sequence"/>
</dbReference>
<dbReference type="EMBL" id="CAMXCT010002113">
    <property type="protein sequence ID" value="CAI3995769.1"/>
    <property type="molecule type" value="Genomic_DNA"/>
</dbReference>
<feature type="compositionally biased region" description="Polar residues" evidence="2">
    <location>
        <begin position="242"/>
        <end position="253"/>
    </location>
</feature>
<feature type="region of interest" description="Disordered" evidence="2">
    <location>
        <begin position="734"/>
        <end position="778"/>
    </location>
</feature>
<feature type="compositionally biased region" description="Acidic residues" evidence="2">
    <location>
        <begin position="323"/>
        <end position="343"/>
    </location>
</feature>
<organism evidence="3">
    <name type="scientific">Cladocopium goreaui</name>
    <dbReference type="NCBI Taxonomy" id="2562237"/>
    <lineage>
        <taxon>Eukaryota</taxon>
        <taxon>Sar</taxon>
        <taxon>Alveolata</taxon>
        <taxon>Dinophyceae</taxon>
        <taxon>Suessiales</taxon>
        <taxon>Symbiodiniaceae</taxon>
        <taxon>Cladocopium</taxon>
    </lineage>
</organism>
<evidence type="ECO:0000256" key="2">
    <source>
        <dbReference type="SAM" id="MobiDB-lite"/>
    </source>
</evidence>
<feature type="compositionally biased region" description="Acidic residues" evidence="2">
    <location>
        <begin position="358"/>
        <end position="373"/>
    </location>
</feature>
<accession>A0A9P1CQ79</accession>
<feature type="compositionally biased region" description="Basic and acidic residues" evidence="2">
    <location>
        <begin position="88"/>
        <end position="109"/>
    </location>
</feature>
<dbReference type="EMBL" id="CAMXCT030002113">
    <property type="protein sequence ID" value="CAL4783081.1"/>
    <property type="molecule type" value="Genomic_DNA"/>
</dbReference>
<feature type="compositionally biased region" description="Low complexity" evidence="2">
    <location>
        <begin position="225"/>
        <end position="241"/>
    </location>
</feature>
<protein>
    <submittedName>
        <fullName evidence="3">Uncharacterized protein</fullName>
    </submittedName>
</protein>
<feature type="region of interest" description="Disordered" evidence="2">
    <location>
        <begin position="298"/>
        <end position="387"/>
    </location>
</feature>
<keyword evidence="1" id="KW-0175">Coiled coil</keyword>
<evidence type="ECO:0000313" key="5">
    <source>
        <dbReference type="Proteomes" id="UP001152797"/>
    </source>
</evidence>
<feature type="compositionally biased region" description="Basic residues" evidence="2">
    <location>
        <begin position="9"/>
        <end position="18"/>
    </location>
</feature>
<feature type="compositionally biased region" description="Low complexity" evidence="2">
    <location>
        <begin position="348"/>
        <end position="357"/>
    </location>
</feature>